<dbReference type="InterPro" id="IPR036565">
    <property type="entry name" value="Mur-like_cat_sf"/>
</dbReference>
<evidence type="ECO:0000256" key="1">
    <source>
        <dbReference type="ARBA" id="ARBA00005898"/>
    </source>
</evidence>
<comment type="caution">
    <text evidence="11">Lacks conserved residue(s) required for the propagation of feature annotation.</text>
</comment>
<evidence type="ECO:0000256" key="8">
    <source>
        <dbReference type="ARBA" id="ARBA00022984"/>
    </source>
</evidence>
<dbReference type="GO" id="GO:0008765">
    <property type="term" value="F:UDP-N-acetylmuramoylalanyl-D-glutamate-2,6-diaminopimelate ligase activity"/>
    <property type="evidence" value="ECO:0007669"/>
    <property type="project" value="UniProtKB-EC"/>
</dbReference>
<dbReference type="Pfam" id="PF02875">
    <property type="entry name" value="Mur_ligase_C"/>
    <property type="match status" value="1"/>
</dbReference>
<dbReference type="EMBL" id="JAFFJS010000003">
    <property type="protein sequence ID" value="MBM9433151.1"/>
    <property type="molecule type" value="Genomic_DNA"/>
</dbReference>
<keyword evidence="6 11" id="KW-0067">ATP-binding</keyword>
<dbReference type="SUPFAM" id="SSF53244">
    <property type="entry name" value="MurD-like peptide ligases, peptide-binding domain"/>
    <property type="match status" value="1"/>
</dbReference>
<dbReference type="EC" id="6.3.2.-" evidence="11"/>
<dbReference type="InterPro" id="IPR013221">
    <property type="entry name" value="Mur_ligase_cen"/>
</dbReference>
<evidence type="ECO:0000259" key="15">
    <source>
        <dbReference type="Pfam" id="PF08245"/>
    </source>
</evidence>
<dbReference type="Gene3D" id="3.40.1190.10">
    <property type="entry name" value="Mur-like, catalytic domain"/>
    <property type="match status" value="1"/>
</dbReference>
<evidence type="ECO:0000313" key="17">
    <source>
        <dbReference type="Proteomes" id="UP000705983"/>
    </source>
</evidence>
<dbReference type="InterPro" id="IPR035911">
    <property type="entry name" value="MurE/MurF_N"/>
</dbReference>
<feature type="domain" description="Mur ligase central" evidence="15">
    <location>
        <begin position="106"/>
        <end position="298"/>
    </location>
</feature>
<dbReference type="PANTHER" id="PTHR23135">
    <property type="entry name" value="MUR LIGASE FAMILY MEMBER"/>
    <property type="match status" value="1"/>
</dbReference>
<sequence>MKLHTLSALGLTVTGDAEITGVSADNRDVRAGDLFVGVPGDHVHGARFASDAQARGAVAVLTDPAGAQFVPDGMPVAIASDVAAVLGRVASDIYGNPSERLRSFAVTGTNGKTTTAYMIDHILTRCGAVTGLVGTVALSIAGREIPARLTTPQPADLQRFLHELLQAGGTDLVMEVSSHALAQRRTDPIVYSVAGFTNLTQDHLDYHDTLDDYFEAKALLFEDTKSEAAVIWTDDDYGYRLHERLSNAVWVGRIPREGRGWLVEGDAAFTLTGESQHVCHTGLPGEFNVANAALAAAMVLEANVPGADDAIADITPVVPGRMEVLSERPRVVVDFAHNADALEKAITSLRHDTVGRLVTLTGSAGDRDALKRPIMGRVVAEHSDIFYLTDDDPHSEDPEKIRAEIRAGAEGLVEIREIGDRASAITAAILDADPDDTILLAGRGHETIQDVDGQLIELDDRVVARDALARRDRP</sequence>
<feature type="domain" description="Mur ligase C-terminal" evidence="14">
    <location>
        <begin position="320"/>
        <end position="444"/>
    </location>
</feature>
<keyword evidence="2 11" id="KW-0963">Cytoplasm</keyword>
<keyword evidence="11" id="KW-0460">Magnesium</keyword>
<evidence type="ECO:0000256" key="10">
    <source>
        <dbReference type="ARBA" id="ARBA00023316"/>
    </source>
</evidence>
<protein>
    <recommendedName>
        <fullName evidence="11">UDP-N-acetylmuramyl-tripeptide synthetase</fullName>
        <ecNumber evidence="11">6.3.2.-</ecNumber>
    </recommendedName>
    <alternativeName>
        <fullName evidence="11">UDP-MurNAc-tripeptide synthetase</fullName>
    </alternativeName>
</protein>
<dbReference type="Gene3D" id="3.40.1390.10">
    <property type="entry name" value="MurE/MurF, N-terminal domain"/>
    <property type="match status" value="1"/>
</dbReference>
<evidence type="ECO:0000259" key="14">
    <source>
        <dbReference type="Pfam" id="PF02875"/>
    </source>
</evidence>
<keyword evidence="7 11" id="KW-0133">Cell shape</keyword>
<evidence type="ECO:0000256" key="6">
    <source>
        <dbReference type="ARBA" id="ARBA00022840"/>
    </source>
</evidence>
<dbReference type="NCBIfam" id="NF001126">
    <property type="entry name" value="PRK00139.1-4"/>
    <property type="match status" value="1"/>
</dbReference>
<comment type="caution">
    <text evidence="16">The sequence shown here is derived from an EMBL/GenBank/DDBJ whole genome shotgun (WGS) entry which is preliminary data.</text>
</comment>
<feature type="binding site" evidence="11">
    <location>
        <begin position="108"/>
        <end position="114"/>
    </location>
    <ligand>
        <name>ATP</name>
        <dbReference type="ChEBI" id="CHEBI:30616"/>
    </ligand>
</feature>
<keyword evidence="9 11" id="KW-0131">Cell cycle</keyword>
<keyword evidence="3 11" id="KW-0436">Ligase</keyword>
<evidence type="ECO:0000313" key="16">
    <source>
        <dbReference type="EMBL" id="MBM9433151.1"/>
    </source>
</evidence>
<comment type="subcellular location">
    <subcellularLocation>
        <location evidence="11 12">Cytoplasm</location>
    </subcellularLocation>
</comment>
<evidence type="ECO:0000256" key="7">
    <source>
        <dbReference type="ARBA" id="ARBA00022960"/>
    </source>
</evidence>
<evidence type="ECO:0000256" key="3">
    <source>
        <dbReference type="ARBA" id="ARBA00022598"/>
    </source>
</evidence>
<dbReference type="PROSITE" id="PS01011">
    <property type="entry name" value="FOLYLPOLYGLU_SYNT_1"/>
    <property type="match status" value="1"/>
</dbReference>
<dbReference type="PANTHER" id="PTHR23135:SF4">
    <property type="entry name" value="UDP-N-ACETYLMURAMOYL-L-ALANYL-D-GLUTAMATE--2,6-DIAMINOPIMELATE LIGASE MURE HOMOLOG, CHLOROPLASTIC"/>
    <property type="match status" value="1"/>
</dbReference>
<keyword evidence="5 11" id="KW-0547">Nucleotide-binding</keyword>
<dbReference type="HAMAP" id="MF_00208">
    <property type="entry name" value="MurE"/>
    <property type="match status" value="1"/>
</dbReference>
<dbReference type="NCBIfam" id="TIGR01085">
    <property type="entry name" value="murE"/>
    <property type="match status" value="1"/>
</dbReference>
<dbReference type="SUPFAM" id="SSF53623">
    <property type="entry name" value="MurD-like peptide ligases, catalytic domain"/>
    <property type="match status" value="1"/>
</dbReference>
<feature type="binding site" evidence="11">
    <location>
        <position position="185"/>
    </location>
    <ligand>
        <name>UDP-N-acetyl-alpha-D-muramoyl-L-alanyl-D-glutamate</name>
        <dbReference type="ChEBI" id="CHEBI:83900"/>
    </ligand>
</feature>
<reference evidence="17" key="1">
    <citation type="submission" date="2021-02" db="EMBL/GenBank/DDBJ databases">
        <title>Leucobacter sp. CX169.</title>
        <authorList>
            <person name="Cheng Y."/>
        </authorList>
    </citation>
    <scope>NUCLEOTIDE SEQUENCE [LARGE SCALE GENOMIC DNA]</scope>
    <source>
        <strain evidence="17">JY899</strain>
    </source>
</reference>
<feature type="binding site" evidence="11">
    <location>
        <begin position="150"/>
        <end position="151"/>
    </location>
    <ligand>
        <name>UDP-N-acetyl-alpha-D-muramoyl-L-alanyl-D-glutamate</name>
        <dbReference type="ChEBI" id="CHEBI:83900"/>
    </ligand>
</feature>
<keyword evidence="4 11" id="KW-0132">Cell division</keyword>
<dbReference type="Proteomes" id="UP000705983">
    <property type="component" value="Unassembled WGS sequence"/>
</dbReference>
<keyword evidence="10 11" id="KW-0961">Cell wall biogenesis/degradation</keyword>
<evidence type="ECO:0000256" key="4">
    <source>
        <dbReference type="ARBA" id="ARBA00022618"/>
    </source>
</evidence>
<feature type="binding site" evidence="11">
    <location>
        <position position="177"/>
    </location>
    <ligand>
        <name>UDP-N-acetyl-alpha-D-muramoyl-L-alanyl-D-glutamate</name>
        <dbReference type="ChEBI" id="CHEBI:83900"/>
    </ligand>
</feature>
<keyword evidence="17" id="KW-1185">Reference proteome</keyword>
<dbReference type="InterPro" id="IPR000713">
    <property type="entry name" value="Mur_ligase_N"/>
</dbReference>
<dbReference type="Pfam" id="PF01225">
    <property type="entry name" value="Mur_ligase"/>
    <property type="match status" value="1"/>
</dbReference>
<comment type="pathway">
    <text evidence="11 12">Cell wall biogenesis; peptidoglycan biosynthesis.</text>
</comment>
<feature type="binding site" evidence="11">
    <location>
        <position position="183"/>
    </location>
    <ligand>
        <name>UDP-N-acetyl-alpha-D-muramoyl-L-alanyl-D-glutamate</name>
        <dbReference type="ChEBI" id="CHEBI:83900"/>
    </ligand>
</feature>
<accession>A0ABS2THY3</accession>
<evidence type="ECO:0000256" key="12">
    <source>
        <dbReference type="RuleBase" id="RU004135"/>
    </source>
</evidence>
<dbReference type="InterPro" id="IPR005761">
    <property type="entry name" value="UDP-N-AcMur-Glu-dNH2Pim_ligase"/>
</dbReference>
<name>A0ABS2THY3_9ACTO</name>
<comment type="function">
    <text evidence="11">Catalyzes the addition of an amino acid to the nucleotide precursor UDP-N-acetylmuramoyl-L-alanyl-D-glutamate (UMAG) in the biosynthesis of bacterial cell-wall peptidoglycan.</text>
</comment>
<dbReference type="InterPro" id="IPR004101">
    <property type="entry name" value="Mur_ligase_C"/>
</dbReference>
<proteinExistence type="inferred from homology"/>
<feature type="modified residue" description="N6-carboxylysine" evidence="11">
    <location>
        <position position="217"/>
    </location>
</feature>
<organism evidence="16 17">
    <name type="scientific">Flaviflexus equikiangi</name>
    <dbReference type="NCBI Taxonomy" id="2758573"/>
    <lineage>
        <taxon>Bacteria</taxon>
        <taxon>Bacillati</taxon>
        <taxon>Actinomycetota</taxon>
        <taxon>Actinomycetes</taxon>
        <taxon>Actinomycetales</taxon>
        <taxon>Actinomycetaceae</taxon>
        <taxon>Flaviflexus</taxon>
    </lineage>
</organism>
<dbReference type="InterPro" id="IPR018109">
    <property type="entry name" value="Folylpolyglutamate_synth_CS"/>
</dbReference>
<evidence type="ECO:0000256" key="9">
    <source>
        <dbReference type="ARBA" id="ARBA00023306"/>
    </source>
</evidence>
<evidence type="ECO:0000256" key="2">
    <source>
        <dbReference type="ARBA" id="ARBA00022490"/>
    </source>
</evidence>
<keyword evidence="8 11" id="KW-0573">Peptidoglycan synthesis</keyword>
<gene>
    <name evidence="11" type="primary">murE</name>
    <name evidence="16" type="ORF">JVW63_05500</name>
</gene>
<feature type="domain" description="Mur ligase N-terminal catalytic" evidence="13">
    <location>
        <begin position="18"/>
        <end position="66"/>
    </location>
</feature>
<dbReference type="Gene3D" id="3.90.190.20">
    <property type="entry name" value="Mur ligase, C-terminal domain"/>
    <property type="match status" value="1"/>
</dbReference>
<dbReference type="Pfam" id="PF08245">
    <property type="entry name" value="Mur_ligase_M"/>
    <property type="match status" value="1"/>
</dbReference>
<evidence type="ECO:0000256" key="11">
    <source>
        <dbReference type="HAMAP-Rule" id="MF_00208"/>
    </source>
</evidence>
<comment type="PTM">
    <text evidence="11">Carboxylation is probably crucial for Mg(2+) binding and, consequently, for the gamma-phosphate positioning of ATP.</text>
</comment>
<dbReference type="InterPro" id="IPR036615">
    <property type="entry name" value="Mur_ligase_C_dom_sf"/>
</dbReference>
<comment type="cofactor">
    <cofactor evidence="11">
        <name>Mg(2+)</name>
        <dbReference type="ChEBI" id="CHEBI:18420"/>
    </cofactor>
</comment>
<evidence type="ECO:0000259" key="13">
    <source>
        <dbReference type="Pfam" id="PF01225"/>
    </source>
</evidence>
<dbReference type="RefSeq" id="WP_187996489.1">
    <property type="nucleotide sequence ID" value="NZ_JACEXG010000003.1"/>
</dbReference>
<evidence type="ECO:0000256" key="5">
    <source>
        <dbReference type="ARBA" id="ARBA00022741"/>
    </source>
</evidence>
<dbReference type="SUPFAM" id="SSF63418">
    <property type="entry name" value="MurE/MurF N-terminal domain"/>
    <property type="match status" value="1"/>
</dbReference>
<comment type="similarity">
    <text evidence="1 11">Belongs to the MurCDEF family. MurE subfamily.</text>
</comment>